<evidence type="ECO:0000256" key="1">
    <source>
        <dbReference type="SAM" id="SignalP"/>
    </source>
</evidence>
<keyword evidence="4" id="KW-1185">Reference proteome</keyword>
<reference evidence="3 4" key="1">
    <citation type="submission" date="2018-06" db="EMBL/GenBank/DDBJ databases">
        <title>Genomic Encyclopedia of Type Strains, Phase IV (KMG-IV): sequencing the most valuable type-strain genomes for metagenomic binning, comparative biology and taxonomic classification.</title>
        <authorList>
            <person name="Goeker M."/>
        </authorList>
    </citation>
    <scope>NUCLEOTIDE SEQUENCE [LARGE SCALE GENOMIC DNA]</scope>
    <source>
        <strain evidence="3 4">DSM 18048</strain>
    </source>
</reference>
<evidence type="ECO:0000313" key="4">
    <source>
        <dbReference type="Proteomes" id="UP000248326"/>
    </source>
</evidence>
<proteinExistence type="predicted"/>
<dbReference type="OrthoDB" id="60771at2"/>
<dbReference type="Pfam" id="PF09992">
    <property type="entry name" value="NAGPA"/>
    <property type="match status" value="1"/>
</dbReference>
<dbReference type="InterPro" id="IPR018392">
    <property type="entry name" value="LysM"/>
</dbReference>
<dbReference type="PANTHER" id="PTHR40446:SF2">
    <property type="entry name" value="N-ACETYLGLUCOSAMINE-1-PHOSPHODIESTER ALPHA-N-ACETYLGLUCOSAMINIDASE"/>
    <property type="match status" value="1"/>
</dbReference>
<protein>
    <submittedName>
        <fullName evidence="3">LysM domain-containing protein</fullName>
    </submittedName>
</protein>
<feature type="chain" id="PRO_5016239103" evidence="1">
    <location>
        <begin position="23"/>
        <end position="310"/>
    </location>
</feature>
<dbReference type="InterPro" id="IPR018711">
    <property type="entry name" value="NAGPA"/>
</dbReference>
<dbReference type="SUPFAM" id="SSF54106">
    <property type="entry name" value="LysM domain"/>
    <property type="match status" value="1"/>
</dbReference>
<dbReference type="RefSeq" id="WP_110887636.1">
    <property type="nucleotide sequence ID" value="NZ_QJSX01000012.1"/>
</dbReference>
<dbReference type="CDD" id="cd00118">
    <property type="entry name" value="LysM"/>
    <property type="match status" value="1"/>
</dbReference>
<dbReference type="Pfam" id="PF01476">
    <property type="entry name" value="LysM"/>
    <property type="match status" value="1"/>
</dbReference>
<sequence length="310" mass="33433">MFSRSLVLGVCLLASAFLGALAAPTSVVVRRGDTLFKLAVRNGTTVSALQRLNGLKRTTIYVGQTLRLRATRPSARRALALGPSVRLTRGKLLGVPVSYVSVDLRDPRVFVTPILPPGGLGTGESLQRMAARSGSVALINGGYFHPRTYVPVGDLVVQGRYVFSGRAPVAVALTPNNRVRVKNVEAFARASWRGYETVVASGPHIVRNGVIVVRPFRDGFRDPAIFARAARSVLGIRHDRNIVLLSTTAKLTQSETAKIMRRLGVRDAVLLDGGSSTGLAWKGRALLGPGRKISYGIAVFQNYRGRRVAR</sequence>
<evidence type="ECO:0000259" key="2">
    <source>
        <dbReference type="PROSITE" id="PS51782"/>
    </source>
</evidence>
<dbReference type="PANTHER" id="PTHR40446">
    <property type="entry name" value="N-ACETYLGLUCOSAMINE-1-PHOSPHODIESTER ALPHA-N-ACETYLGLUCOSAMINIDASE"/>
    <property type="match status" value="1"/>
</dbReference>
<dbReference type="SMART" id="SM00257">
    <property type="entry name" value="LysM"/>
    <property type="match status" value="1"/>
</dbReference>
<keyword evidence="1" id="KW-0732">Signal</keyword>
<dbReference type="InterPro" id="IPR036779">
    <property type="entry name" value="LysM_dom_sf"/>
</dbReference>
<evidence type="ECO:0000313" key="3">
    <source>
        <dbReference type="EMBL" id="PYE52748.1"/>
    </source>
</evidence>
<organism evidence="3 4">
    <name type="scientific">Deinococcus yavapaiensis KR-236</name>
    <dbReference type="NCBI Taxonomy" id="694435"/>
    <lineage>
        <taxon>Bacteria</taxon>
        <taxon>Thermotogati</taxon>
        <taxon>Deinococcota</taxon>
        <taxon>Deinococci</taxon>
        <taxon>Deinococcales</taxon>
        <taxon>Deinococcaceae</taxon>
        <taxon>Deinococcus</taxon>
    </lineage>
</organism>
<accession>A0A318SJK7</accession>
<dbReference type="AlphaFoldDB" id="A0A318SJK7"/>
<dbReference type="Proteomes" id="UP000248326">
    <property type="component" value="Unassembled WGS sequence"/>
</dbReference>
<comment type="caution">
    <text evidence="3">The sequence shown here is derived from an EMBL/GenBank/DDBJ whole genome shotgun (WGS) entry which is preliminary data.</text>
</comment>
<gene>
    <name evidence="3" type="ORF">DES52_11269</name>
</gene>
<feature type="domain" description="LysM" evidence="2">
    <location>
        <begin position="25"/>
        <end position="68"/>
    </location>
</feature>
<dbReference type="EMBL" id="QJSX01000012">
    <property type="protein sequence ID" value="PYE52748.1"/>
    <property type="molecule type" value="Genomic_DNA"/>
</dbReference>
<dbReference type="PROSITE" id="PS51782">
    <property type="entry name" value="LYSM"/>
    <property type="match status" value="1"/>
</dbReference>
<name>A0A318SJK7_9DEIO</name>
<dbReference type="Gene3D" id="3.10.350.10">
    <property type="entry name" value="LysM domain"/>
    <property type="match status" value="1"/>
</dbReference>
<feature type="signal peptide" evidence="1">
    <location>
        <begin position="1"/>
        <end position="22"/>
    </location>
</feature>